<dbReference type="SUPFAM" id="SSF48484">
    <property type="entry name" value="Lipoxigenase"/>
    <property type="match status" value="1"/>
</dbReference>
<evidence type="ECO:0000256" key="3">
    <source>
        <dbReference type="ARBA" id="ARBA00022964"/>
    </source>
</evidence>
<reference evidence="7" key="1">
    <citation type="submission" date="2014-04" db="EMBL/GenBank/DDBJ databases">
        <title>Evolutionary Origins and Diversification of the Mycorrhizal Mutualists.</title>
        <authorList>
            <consortium name="DOE Joint Genome Institute"/>
            <consortium name="Mycorrhizal Genomics Consortium"/>
            <person name="Kohler A."/>
            <person name="Kuo A."/>
            <person name="Nagy L.G."/>
            <person name="Floudas D."/>
            <person name="Copeland A."/>
            <person name="Barry K.W."/>
            <person name="Cichocki N."/>
            <person name="Veneault-Fourrey C."/>
            <person name="LaButti K."/>
            <person name="Lindquist E.A."/>
            <person name="Lipzen A."/>
            <person name="Lundell T."/>
            <person name="Morin E."/>
            <person name="Murat C."/>
            <person name="Riley R."/>
            <person name="Ohm R."/>
            <person name="Sun H."/>
            <person name="Tunlid A."/>
            <person name="Henrissat B."/>
            <person name="Grigoriev I.V."/>
            <person name="Hibbett D.S."/>
            <person name="Martin F."/>
        </authorList>
    </citation>
    <scope>NUCLEOTIDE SEQUENCE [LARGE SCALE GENOMIC DNA]</scope>
    <source>
        <strain evidence="7">FD-334 SS-4</strain>
    </source>
</reference>
<dbReference type="PRINTS" id="PR00087">
    <property type="entry name" value="LIPOXYGENASE"/>
</dbReference>
<accession>A0A0D2PND5</accession>
<dbReference type="InterPro" id="IPR000907">
    <property type="entry name" value="LipOase"/>
</dbReference>
<dbReference type="Pfam" id="PF00305">
    <property type="entry name" value="Lipoxygenase"/>
    <property type="match status" value="1"/>
</dbReference>
<dbReference type="PANTHER" id="PTHR11771">
    <property type="entry name" value="LIPOXYGENASE"/>
    <property type="match status" value="1"/>
</dbReference>
<evidence type="ECO:0000313" key="7">
    <source>
        <dbReference type="Proteomes" id="UP000054270"/>
    </source>
</evidence>
<gene>
    <name evidence="6" type="ORF">HYPSUDRAFT_60544</name>
</gene>
<evidence type="ECO:0000313" key="6">
    <source>
        <dbReference type="EMBL" id="KJA29686.1"/>
    </source>
</evidence>
<dbReference type="GO" id="GO:0046872">
    <property type="term" value="F:metal ion binding"/>
    <property type="evidence" value="ECO:0007669"/>
    <property type="project" value="UniProtKB-KW"/>
</dbReference>
<keyword evidence="2" id="KW-0479">Metal-binding</keyword>
<dbReference type="PROSITE" id="PS51393">
    <property type="entry name" value="LIPOXYGENASE_3"/>
    <property type="match status" value="1"/>
</dbReference>
<dbReference type="InterPro" id="IPR036226">
    <property type="entry name" value="LipOase_C_sf"/>
</dbReference>
<dbReference type="STRING" id="945553.A0A0D2PND5"/>
<keyword evidence="7" id="KW-1185">Reference proteome</keyword>
<dbReference type="Gene3D" id="1.20.245.10">
    <property type="entry name" value="Lipoxygenase-1, Domain 5"/>
    <property type="match status" value="1"/>
</dbReference>
<feature type="domain" description="Lipoxygenase" evidence="5">
    <location>
        <begin position="177"/>
        <end position="655"/>
    </location>
</feature>
<name>A0A0D2PND5_HYPSF</name>
<dbReference type="GO" id="GO:0034440">
    <property type="term" value="P:lipid oxidation"/>
    <property type="evidence" value="ECO:0007669"/>
    <property type="project" value="InterPro"/>
</dbReference>
<protein>
    <recommendedName>
        <fullName evidence="1">Manganese lipoxygenase</fullName>
    </recommendedName>
</protein>
<evidence type="ECO:0000256" key="2">
    <source>
        <dbReference type="ARBA" id="ARBA00022723"/>
    </source>
</evidence>
<dbReference type="EMBL" id="KN817518">
    <property type="protein sequence ID" value="KJA29686.1"/>
    <property type="molecule type" value="Genomic_DNA"/>
</dbReference>
<evidence type="ECO:0000256" key="1">
    <source>
        <dbReference type="ARBA" id="ARBA00021175"/>
    </source>
</evidence>
<dbReference type="GO" id="GO:0016702">
    <property type="term" value="F:oxidoreductase activity, acting on single donors with incorporation of molecular oxygen, incorporation of two atoms of oxygen"/>
    <property type="evidence" value="ECO:0007669"/>
    <property type="project" value="InterPro"/>
</dbReference>
<sequence length="655" mass="72444">MSIHIINPNPSLSLLRQRQLLPYIQGRSVPTTYQEAIQSTVASFQEAKRTLDWFFDIAGFQSSATDDEGIPSLADRQKLYVFEDDDTFPPHLKTIPWGDQTPTLKIFDFSRLYDTVILMFHAYYLDINGVHNLGPADAETMLGLEVRNATLHAEASTGLLHPQNMFTSPNVGLRSDWYSDAVFAQQSFTGPNPTTIALASTQWLQTFTQAAAGNVAVLNLLKTAPAGSFYIQDYSYFRDAAGLKPTDQIVSSPSSDNIPQFGCASVALFYLPPSGQIHPLAIILDWKGSLAASVTIFNKRIHPTDLTIGEAGDWPWRYAKMCVQVSDWTRHELTVHLTNTHFIEEVTLVAAQRTLPTDHPIYQLLKEHWTTTLSINALARSVLVPKVIMPLSAFTEAQIIQFVNYEYSNFDWSGMYVPTDLQNRGFPVAELDTNAKYHNYGYGRCINATWNVLHKFVSTVLTQYYTGGDAQVAGDGWLRAFCTEMQSPLGGKMTKFPTVTTLAGAIDLVTMCIHIAAPQHTAVNYLQQYYMTFVPNKPSALYAPLPGTLAALNAIKESDVMASLPIKSGQDQDWLLMAQVPYLLSPAVEEAVNLTTFAKQAAADSNAIIAGAGATLQADLLTLTKALQQVSKQLDDQTKEYDVLYPDETAKAIII</sequence>
<dbReference type="AlphaFoldDB" id="A0A0D2PND5"/>
<dbReference type="GO" id="GO:0043651">
    <property type="term" value="P:linoleic acid metabolic process"/>
    <property type="evidence" value="ECO:0007669"/>
    <property type="project" value="UniProtKB-ARBA"/>
</dbReference>
<keyword evidence="4" id="KW-0560">Oxidoreductase</keyword>
<dbReference type="OMA" id="EVWDKGV"/>
<dbReference type="InterPro" id="IPR013819">
    <property type="entry name" value="LipOase_C"/>
</dbReference>
<dbReference type="OrthoDB" id="407298at2759"/>
<dbReference type="Gene3D" id="3.10.450.60">
    <property type="match status" value="1"/>
</dbReference>
<proteinExistence type="predicted"/>
<keyword evidence="3" id="KW-0223">Dioxygenase</keyword>
<evidence type="ECO:0000259" key="5">
    <source>
        <dbReference type="PROSITE" id="PS51393"/>
    </source>
</evidence>
<organism evidence="6 7">
    <name type="scientific">Hypholoma sublateritium (strain FD-334 SS-4)</name>
    <dbReference type="NCBI Taxonomy" id="945553"/>
    <lineage>
        <taxon>Eukaryota</taxon>
        <taxon>Fungi</taxon>
        <taxon>Dikarya</taxon>
        <taxon>Basidiomycota</taxon>
        <taxon>Agaricomycotina</taxon>
        <taxon>Agaricomycetes</taxon>
        <taxon>Agaricomycetidae</taxon>
        <taxon>Agaricales</taxon>
        <taxon>Agaricineae</taxon>
        <taxon>Strophariaceae</taxon>
        <taxon>Hypholoma</taxon>
    </lineage>
</organism>
<dbReference type="Proteomes" id="UP000054270">
    <property type="component" value="Unassembled WGS sequence"/>
</dbReference>
<evidence type="ECO:0000256" key="4">
    <source>
        <dbReference type="ARBA" id="ARBA00023002"/>
    </source>
</evidence>